<dbReference type="PRINTS" id="PR00344">
    <property type="entry name" value="BCTRLSENSOR"/>
</dbReference>
<dbReference type="Pfam" id="PF00072">
    <property type="entry name" value="Response_reg"/>
    <property type="match status" value="2"/>
</dbReference>
<keyword evidence="8" id="KW-0812">Transmembrane</keyword>
<evidence type="ECO:0000256" key="5">
    <source>
        <dbReference type="ARBA" id="ARBA00022777"/>
    </source>
</evidence>
<dbReference type="Gene3D" id="3.30.565.10">
    <property type="entry name" value="Histidine kinase-like ATPase, C-terminal domain"/>
    <property type="match status" value="1"/>
</dbReference>
<keyword evidence="4 7" id="KW-0597">Phosphoprotein</keyword>
<dbReference type="EMBL" id="WPCR01000001">
    <property type="protein sequence ID" value="NHM13292.1"/>
    <property type="molecule type" value="Genomic_DNA"/>
</dbReference>
<comment type="catalytic activity">
    <reaction evidence="1">
        <text>ATP + protein L-histidine = ADP + protein N-phospho-L-histidine.</text>
        <dbReference type="EC" id="2.7.13.3"/>
    </reaction>
</comment>
<evidence type="ECO:0000256" key="1">
    <source>
        <dbReference type="ARBA" id="ARBA00000085"/>
    </source>
</evidence>
<dbReference type="InterPro" id="IPR003594">
    <property type="entry name" value="HATPase_dom"/>
</dbReference>
<evidence type="ECO:0000256" key="4">
    <source>
        <dbReference type="ARBA" id="ARBA00022553"/>
    </source>
</evidence>
<dbReference type="Gene3D" id="3.40.50.2300">
    <property type="match status" value="2"/>
</dbReference>
<accession>A0ABX0IKE4</accession>
<dbReference type="InterPro" id="IPR036097">
    <property type="entry name" value="HisK_dim/P_sf"/>
</dbReference>
<evidence type="ECO:0000313" key="12">
    <source>
        <dbReference type="Proteomes" id="UP000636394"/>
    </source>
</evidence>
<keyword evidence="5" id="KW-0418">Kinase</keyword>
<evidence type="ECO:0000256" key="7">
    <source>
        <dbReference type="PROSITE-ProRule" id="PRU00169"/>
    </source>
</evidence>
<evidence type="ECO:0000313" key="11">
    <source>
        <dbReference type="EMBL" id="NHM13292.1"/>
    </source>
</evidence>
<evidence type="ECO:0000259" key="9">
    <source>
        <dbReference type="PROSITE" id="PS50109"/>
    </source>
</evidence>
<dbReference type="EC" id="2.7.13.3" evidence="3"/>
<dbReference type="InterPro" id="IPR036890">
    <property type="entry name" value="HATPase_C_sf"/>
</dbReference>
<dbReference type="InterPro" id="IPR003661">
    <property type="entry name" value="HisK_dim/P_dom"/>
</dbReference>
<feature type="domain" description="Histidine kinase" evidence="9">
    <location>
        <begin position="368"/>
        <end position="592"/>
    </location>
</feature>
<comment type="subcellular location">
    <subcellularLocation>
        <location evidence="2">Cell membrane</location>
    </subcellularLocation>
</comment>
<organism evidence="11 12">
    <name type="scientific">Xiamenia xianingshaonis</name>
    <dbReference type="NCBI Taxonomy" id="2682776"/>
    <lineage>
        <taxon>Bacteria</taxon>
        <taxon>Bacillati</taxon>
        <taxon>Actinomycetota</taxon>
        <taxon>Coriobacteriia</taxon>
        <taxon>Eggerthellales</taxon>
        <taxon>Eggerthellaceae</taxon>
        <taxon>Xiamenia</taxon>
    </lineage>
</organism>
<dbReference type="InterPro" id="IPR004358">
    <property type="entry name" value="Sig_transdc_His_kin-like_C"/>
</dbReference>
<dbReference type="Pfam" id="PF02518">
    <property type="entry name" value="HATPase_c"/>
    <property type="match status" value="1"/>
</dbReference>
<proteinExistence type="predicted"/>
<feature type="transmembrane region" description="Helical" evidence="8">
    <location>
        <begin position="313"/>
        <end position="333"/>
    </location>
</feature>
<dbReference type="PANTHER" id="PTHR45339:SF5">
    <property type="entry name" value="HISTIDINE KINASE"/>
    <property type="match status" value="1"/>
</dbReference>
<evidence type="ECO:0000259" key="10">
    <source>
        <dbReference type="PROSITE" id="PS50110"/>
    </source>
</evidence>
<evidence type="ECO:0000256" key="3">
    <source>
        <dbReference type="ARBA" id="ARBA00012438"/>
    </source>
</evidence>
<sequence length="881" mass="97762">MRLMRTPKPLPTPKRAPRLLLKKAPKLRPALLKLPPKPRKPLRLLRKAPTLLPKPAKRLPNSAAPVREAQRSVTTRLHIMPLHRMMRGHLLYCHRICATVETKPGRGHKEAIMARETNRGVQASRNFRNSSFRLPTVVAVLLIVLLLVFYATAFTNVNAITGSIESLRATAYPVSVAAGRVETLLVQLGTIAERPVYARSAASIESLRETYDSINENLQKNFDVILENHTGHSEEEAEGIKRGYAKLQSLMEEYIALCADESASNEDVAKFNRERLTPLVNHLLAIDVGVLAEATDNVDDLYTYSLRLGNQTLVWASVLMAAVLAALTIYLTLLGRWRRQQEHLQESLEQALVMAENANEAKSVFLSNMSHDIRTPMNAIVGLTTIARSHLDDSERTEECLERIALASKHLLCLINDVLDMSKIESGKIALNEDAFNFPESIDEVVTIVQPQVRAKHLHFEVVTHNMESERVVGDSMRINQALVNLIGNAVKYTPPQGTVRFTISEGQSDLSGCRLFTFVVQDTGIGMSKEFVKRMFDPFERESEVEQSNIEGTGLGMAITKNVIAMMGGTIEVESELGVGSTFTVKVPLRVAPEPERPDMRPLRGRRVLVVDNDTDVCAEAVSLLVGLGLRGDSAGSGYVALEMLAKARQEGDPYAAVILDWVMPGMGGIETAQAIHREQGADVPIVLLSAYNWEEVEDAAQQAGISLFVTKPLFKSKLCEVLRAATDLEGHRRKKKEKRSVRVEGRVLLVEDNELNREIAHELISRRGAQVEEAHDGDEAIDMVLKAPEGYYDLVFMDMKMPHMDGVEATREICRRAAEEGLHVPPIVAMTANAFSDDRKSALDAGMSDFLSKPVDVRELDRVLERCLRSVDDGIATKE</sequence>
<dbReference type="PROSITE" id="PS50110">
    <property type="entry name" value="RESPONSE_REGULATORY"/>
    <property type="match status" value="2"/>
</dbReference>
<dbReference type="SMART" id="SM00448">
    <property type="entry name" value="REC"/>
    <property type="match status" value="2"/>
</dbReference>
<dbReference type="PANTHER" id="PTHR45339">
    <property type="entry name" value="HYBRID SIGNAL TRANSDUCTION HISTIDINE KINASE J"/>
    <property type="match status" value="1"/>
</dbReference>
<gene>
    <name evidence="11" type="ORF">GMI68_00645</name>
</gene>
<dbReference type="SUPFAM" id="SSF55874">
    <property type="entry name" value="ATPase domain of HSP90 chaperone/DNA topoisomerase II/histidine kinase"/>
    <property type="match status" value="1"/>
</dbReference>
<feature type="transmembrane region" description="Helical" evidence="8">
    <location>
        <begin position="134"/>
        <end position="153"/>
    </location>
</feature>
<name>A0ABX0IKE4_9ACTN</name>
<dbReference type="CDD" id="cd16922">
    <property type="entry name" value="HATPase_EvgS-ArcB-TorS-like"/>
    <property type="match status" value="1"/>
</dbReference>
<keyword evidence="5" id="KW-0808">Transferase</keyword>
<dbReference type="InterPro" id="IPR005467">
    <property type="entry name" value="His_kinase_dom"/>
</dbReference>
<comment type="caution">
    <text evidence="11">The sequence shown here is derived from an EMBL/GenBank/DDBJ whole genome shotgun (WGS) entry which is preliminary data.</text>
</comment>
<keyword evidence="8" id="KW-0472">Membrane</keyword>
<evidence type="ECO:0000256" key="6">
    <source>
        <dbReference type="ARBA" id="ARBA00023012"/>
    </source>
</evidence>
<dbReference type="CDD" id="cd00082">
    <property type="entry name" value="HisKA"/>
    <property type="match status" value="1"/>
</dbReference>
<dbReference type="Pfam" id="PF00512">
    <property type="entry name" value="HisKA"/>
    <property type="match status" value="1"/>
</dbReference>
<keyword evidence="6" id="KW-0902">Two-component regulatory system</keyword>
<dbReference type="SMART" id="SM00388">
    <property type="entry name" value="HisKA"/>
    <property type="match status" value="1"/>
</dbReference>
<protein>
    <recommendedName>
        <fullName evidence="3">histidine kinase</fullName>
        <ecNumber evidence="3">2.7.13.3</ecNumber>
    </recommendedName>
</protein>
<dbReference type="PROSITE" id="PS50109">
    <property type="entry name" value="HIS_KIN"/>
    <property type="match status" value="1"/>
</dbReference>
<dbReference type="InterPro" id="IPR011006">
    <property type="entry name" value="CheY-like_superfamily"/>
</dbReference>
<dbReference type="SUPFAM" id="SSF47384">
    <property type="entry name" value="Homodimeric domain of signal transducing histidine kinase"/>
    <property type="match status" value="1"/>
</dbReference>
<keyword evidence="12" id="KW-1185">Reference proteome</keyword>
<keyword evidence="8" id="KW-1133">Transmembrane helix</keyword>
<reference evidence="11 12" key="1">
    <citation type="submission" date="2019-11" db="EMBL/GenBank/DDBJ databases">
        <title>Eggerthellaceae novel genus isolated from the rectal contents of marmort.</title>
        <authorList>
            <person name="Zhang G."/>
        </authorList>
    </citation>
    <scope>NUCLEOTIDE SEQUENCE [LARGE SCALE GENOMIC DNA]</scope>
    <source>
        <strain evidence="12">zg-886</strain>
    </source>
</reference>
<dbReference type="SMART" id="SM00387">
    <property type="entry name" value="HATPase_c"/>
    <property type="match status" value="1"/>
</dbReference>
<dbReference type="Proteomes" id="UP000636394">
    <property type="component" value="Unassembled WGS sequence"/>
</dbReference>
<dbReference type="CDD" id="cd17546">
    <property type="entry name" value="REC_hyHK_CKI1_RcsC-like"/>
    <property type="match status" value="2"/>
</dbReference>
<feature type="modified residue" description="4-aspartylphosphate" evidence="7">
    <location>
        <position position="800"/>
    </location>
</feature>
<dbReference type="Gene3D" id="1.10.287.130">
    <property type="match status" value="1"/>
</dbReference>
<feature type="modified residue" description="4-aspartylphosphate" evidence="7">
    <location>
        <position position="662"/>
    </location>
</feature>
<evidence type="ECO:0000256" key="8">
    <source>
        <dbReference type="SAM" id="Phobius"/>
    </source>
</evidence>
<evidence type="ECO:0000256" key="2">
    <source>
        <dbReference type="ARBA" id="ARBA00004236"/>
    </source>
</evidence>
<dbReference type="InterPro" id="IPR001789">
    <property type="entry name" value="Sig_transdc_resp-reg_receiver"/>
</dbReference>
<feature type="domain" description="Response regulatory" evidence="10">
    <location>
        <begin position="748"/>
        <end position="870"/>
    </location>
</feature>
<feature type="domain" description="Response regulatory" evidence="10">
    <location>
        <begin position="608"/>
        <end position="728"/>
    </location>
</feature>
<dbReference type="SUPFAM" id="SSF52172">
    <property type="entry name" value="CheY-like"/>
    <property type="match status" value="2"/>
</dbReference>